<dbReference type="GO" id="GO:0062193">
    <property type="term" value="F:D-ribose pyranase activity"/>
    <property type="evidence" value="ECO:0007669"/>
    <property type="project" value="UniProtKB-EC"/>
</dbReference>
<dbReference type="InterPro" id="IPR023750">
    <property type="entry name" value="RbsD-like_sf"/>
</dbReference>
<dbReference type="PANTHER" id="PTHR31690">
    <property type="entry name" value="FUCOSE MUTAROTASE"/>
    <property type="match status" value="1"/>
</dbReference>
<evidence type="ECO:0000256" key="2">
    <source>
        <dbReference type="ARBA" id="ARBA00023235"/>
    </source>
</evidence>
<dbReference type="AlphaFoldDB" id="A0A3A5K7Z2"/>
<dbReference type="Pfam" id="PF05025">
    <property type="entry name" value="RbsD_FucU"/>
    <property type="match status" value="1"/>
</dbReference>
<dbReference type="Gene3D" id="3.40.1650.10">
    <property type="entry name" value="RbsD-like domain"/>
    <property type="match status" value="1"/>
</dbReference>
<dbReference type="RefSeq" id="WP_120017762.1">
    <property type="nucleotide sequence ID" value="NZ_QZWZ01000033.1"/>
</dbReference>
<accession>A0A3A5K7Z2</accession>
<comment type="catalytic activity">
    <reaction evidence="3">
        <text>alpha-L-fucose = beta-L-fucose</text>
        <dbReference type="Rhea" id="RHEA:25580"/>
        <dbReference type="ChEBI" id="CHEBI:42548"/>
        <dbReference type="ChEBI" id="CHEBI:42589"/>
        <dbReference type="EC" id="5.1.3.29"/>
    </reaction>
</comment>
<keyword evidence="5" id="KW-1185">Reference proteome</keyword>
<sequence>MLIGIPALLGPELLATLRAMGHGDEIALVDGNYPAEEQANRLIRADGHHLVPVLEAILSVLPVDDAVPEALFRASVKGDPALADPVHHEIEAVCARCVPGRKVVALAGPDFYSRVKAAHAIVATSEPRLYANIIIRKGVIYPPETKKQ</sequence>
<proteinExistence type="predicted"/>
<comment type="caution">
    <text evidence="4">The sequence shown here is derived from an EMBL/GenBank/DDBJ whole genome shotgun (WGS) entry which is preliminary data.</text>
</comment>
<dbReference type="GO" id="GO:0042806">
    <property type="term" value="F:fucose binding"/>
    <property type="evidence" value="ECO:0007669"/>
    <property type="project" value="TreeGrafter"/>
</dbReference>
<name>A0A3A5K7Z2_9HYPH</name>
<protein>
    <submittedName>
        <fullName evidence="4">Transporter</fullName>
    </submittedName>
</protein>
<gene>
    <name evidence="4" type="ORF">D3227_29590</name>
</gene>
<dbReference type="PANTHER" id="PTHR31690:SF4">
    <property type="entry name" value="FUCOSE MUTAROTASE"/>
    <property type="match status" value="1"/>
</dbReference>
<dbReference type="GO" id="GO:0036373">
    <property type="term" value="F:L-fucose mutarotase activity"/>
    <property type="evidence" value="ECO:0007669"/>
    <property type="project" value="UniProtKB-EC"/>
</dbReference>
<dbReference type="OrthoDB" id="7947972at2"/>
<evidence type="ECO:0000256" key="1">
    <source>
        <dbReference type="ARBA" id="ARBA00000223"/>
    </source>
</evidence>
<dbReference type="Proteomes" id="UP000272706">
    <property type="component" value="Unassembled WGS sequence"/>
</dbReference>
<evidence type="ECO:0000256" key="3">
    <source>
        <dbReference type="ARBA" id="ARBA00036324"/>
    </source>
</evidence>
<dbReference type="SUPFAM" id="SSF102546">
    <property type="entry name" value="RbsD-like"/>
    <property type="match status" value="1"/>
</dbReference>
<organism evidence="4 5">
    <name type="scientific">Mesorhizobium waimense</name>
    <dbReference type="NCBI Taxonomy" id="1300307"/>
    <lineage>
        <taxon>Bacteria</taxon>
        <taxon>Pseudomonadati</taxon>
        <taxon>Pseudomonadota</taxon>
        <taxon>Alphaproteobacteria</taxon>
        <taxon>Hyphomicrobiales</taxon>
        <taxon>Phyllobacteriaceae</taxon>
        <taxon>Mesorhizobium</taxon>
    </lineage>
</organism>
<dbReference type="InterPro" id="IPR050443">
    <property type="entry name" value="RbsD/FucU_mutarotase"/>
</dbReference>
<evidence type="ECO:0000313" key="4">
    <source>
        <dbReference type="EMBL" id="RJT30876.1"/>
    </source>
</evidence>
<dbReference type="GO" id="GO:0006004">
    <property type="term" value="P:fucose metabolic process"/>
    <property type="evidence" value="ECO:0007669"/>
    <property type="project" value="TreeGrafter"/>
</dbReference>
<dbReference type="EMBL" id="QZWZ01000033">
    <property type="protein sequence ID" value="RJT30876.1"/>
    <property type="molecule type" value="Genomic_DNA"/>
</dbReference>
<keyword evidence="2" id="KW-0413">Isomerase</keyword>
<comment type="catalytic activity">
    <reaction evidence="1">
        <text>beta-D-ribopyranose = beta-D-ribofuranose</text>
        <dbReference type="Rhea" id="RHEA:25432"/>
        <dbReference type="ChEBI" id="CHEBI:27476"/>
        <dbReference type="ChEBI" id="CHEBI:47002"/>
        <dbReference type="EC" id="5.4.99.62"/>
    </reaction>
</comment>
<reference evidence="4 5" key="1">
    <citation type="submission" date="2018-09" db="EMBL/GenBank/DDBJ databases">
        <title>Mesorhizobium carmichaelinearum sp. nov. isolated from Carmichaelinea spp. root nodules in New Zealand.</title>
        <authorList>
            <person name="De Meyer S.E."/>
        </authorList>
    </citation>
    <scope>NUCLEOTIDE SEQUENCE [LARGE SCALE GENOMIC DNA]</scope>
    <source>
        <strain evidence="4 5">ICMP19557</strain>
    </source>
</reference>
<dbReference type="InterPro" id="IPR007721">
    <property type="entry name" value="RbsD_FucU"/>
</dbReference>
<evidence type="ECO:0000313" key="5">
    <source>
        <dbReference type="Proteomes" id="UP000272706"/>
    </source>
</evidence>